<evidence type="ECO:0000256" key="6">
    <source>
        <dbReference type="ARBA" id="ARBA00023136"/>
    </source>
</evidence>
<evidence type="ECO:0000256" key="7">
    <source>
        <dbReference type="SAM" id="Phobius"/>
    </source>
</evidence>
<feature type="transmembrane region" description="Helical" evidence="7">
    <location>
        <begin position="376"/>
        <end position="397"/>
    </location>
</feature>
<comment type="subcellular location">
    <subcellularLocation>
        <location evidence="1">Cell membrane</location>
        <topology evidence="1">Multi-pass membrane protein</topology>
    </subcellularLocation>
</comment>
<feature type="transmembrane region" description="Helical" evidence="7">
    <location>
        <begin position="206"/>
        <end position="230"/>
    </location>
</feature>
<keyword evidence="2" id="KW-0813">Transport</keyword>
<reference evidence="9" key="1">
    <citation type="submission" date="2017-06" db="EMBL/GenBank/DDBJ databases">
        <title>Whole genome sequence of Laribacter hongkongensis LHGZ1.</title>
        <authorList>
            <person name="Chen D."/>
            <person name="Wu H."/>
            <person name="Chen J."/>
        </authorList>
    </citation>
    <scope>NUCLEOTIDE SEQUENCE [LARGE SCALE GENOMIC DNA]</scope>
    <source>
        <strain evidence="9">LHGZ1</strain>
    </source>
</reference>
<keyword evidence="3" id="KW-1003">Cell membrane</keyword>
<evidence type="ECO:0000256" key="3">
    <source>
        <dbReference type="ARBA" id="ARBA00022475"/>
    </source>
</evidence>
<evidence type="ECO:0000256" key="2">
    <source>
        <dbReference type="ARBA" id="ARBA00022448"/>
    </source>
</evidence>
<feature type="transmembrane region" description="Helical" evidence="7">
    <location>
        <begin position="148"/>
        <end position="170"/>
    </location>
</feature>
<dbReference type="PANTHER" id="PTHR42770:SF15">
    <property type="entry name" value="GLUTAMATE_GAMMA-AMINOBUTYRATE ANTIPORTER-RELATED"/>
    <property type="match status" value="1"/>
</dbReference>
<keyword evidence="4 7" id="KW-0812">Transmembrane</keyword>
<dbReference type="AlphaFoldDB" id="A0A248LI32"/>
<dbReference type="EMBL" id="CP022115">
    <property type="protein sequence ID" value="ASJ24046.1"/>
    <property type="molecule type" value="Genomic_DNA"/>
</dbReference>
<feature type="transmembrane region" description="Helical" evidence="7">
    <location>
        <begin position="77"/>
        <end position="98"/>
    </location>
</feature>
<feature type="transmembrane region" description="Helical" evidence="7">
    <location>
        <begin position="295"/>
        <end position="319"/>
    </location>
</feature>
<evidence type="ECO:0000313" key="9">
    <source>
        <dbReference type="Proteomes" id="UP000197424"/>
    </source>
</evidence>
<dbReference type="Proteomes" id="UP000197424">
    <property type="component" value="Chromosome"/>
</dbReference>
<feature type="transmembrane region" description="Helical" evidence="7">
    <location>
        <begin position="450"/>
        <end position="471"/>
    </location>
</feature>
<evidence type="ECO:0000313" key="8">
    <source>
        <dbReference type="EMBL" id="ASJ24046.1"/>
    </source>
</evidence>
<feature type="transmembrane region" description="Helical" evidence="7">
    <location>
        <begin position="35"/>
        <end position="56"/>
    </location>
</feature>
<keyword evidence="6 7" id="KW-0472">Membrane</keyword>
<gene>
    <name evidence="8" type="primary">gadC</name>
    <name evidence="8" type="ORF">LHGZ1_1215</name>
</gene>
<dbReference type="InterPro" id="IPR050367">
    <property type="entry name" value="APC_superfamily"/>
</dbReference>
<feature type="transmembrane region" description="Helical" evidence="7">
    <location>
        <begin position="251"/>
        <end position="275"/>
    </location>
</feature>
<dbReference type="PIRSF" id="PIRSF006060">
    <property type="entry name" value="AA_transporter"/>
    <property type="match status" value="1"/>
</dbReference>
<dbReference type="Pfam" id="PF13520">
    <property type="entry name" value="AA_permease_2"/>
    <property type="match status" value="1"/>
</dbReference>
<feature type="transmembrane region" description="Helical" evidence="7">
    <location>
        <begin position="118"/>
        <end position="136"/>
    </location>
</feature>
<dbReference type="Gene3D" id="1.20.1740.10">
    <property type="entry name" value="Amino acid/polyamine transporter I"/>
    <property type="match status" value="1"/>
</dbReference>
<protein>
    <submittedName>
        <fullName evidence="8">GadC</fullName>
    </submittedName>
</protein>
<evidence type="ECO:0000256" key="1">
    <source>
        <dbReference type="ARBA" id="ARBA00004651"/>
    </source>
</evidence>
<feature type="transmembrane region" description="Helical" evidence="7">
    <location>
        <begin position="418"/>
        <end position="438"/>
    </location>
</feature>
<keyword evidence="5 7" id="KW-1133">Transmembrane helix</keyword>
<dbReference type="InterPro" id="IPR002293">
    <property type="entry name" value="AA/rel_permease1"/>
</dbReference>
<organism evidence="8 9">
    <name type="scientific">Laribacter hongkongensis</name>
    <dbReference type="NCBI Taxonomy" id="168471"/>
    <lineage>
        <taxon>Bacteria</taxon>
        <taxon>Pseudomonadati</taxon>
        <taxon>Pseudomonadota</taxon>
        <taxon>Betaproteobacteria</taxon>
        <taxon>Neisseriales</taxon>
        <taxon>Aquaspirillaceae</taxon>
        <taxon>Laribacter</taxon>
    </lineage>
</organism>
<proteinExistence type="predicted"/>
<evidence type="ECO:0000256" key="4">
    <source>
        <dbReference type="ARBA" id="ARBA00022692"/>
    </source>
</evidence>
<sequence>MAQARSMSWILLALMTVAAVASIRALPGMALYGLGAVMLYLLPALLFFLPAALVTTELGTTWSGGVYGWCRQAFGEPFGIFASWFGWIQVCTLLPIILAFAADSLAFVINPALAGNGIYTGIVIIGLYWLVTLVALRGVKQLARLSSLFMLAGTLFPALVLVVLGAIWLAQGHPSQAPLTWSALLPDIFGSGSQILSGHAKTHPGVWHLFTGAIAGIVLILNNFLAYSGIEMNALYASNLPNPQRDMPRAIGLAIGLILLIFIPPTLAIAVVVPADATSLTAGVMQAYSQFFHAFGWDAAIDVMALLLVFGALGGVLIWSAGPAEEMLFVGKAGLLPRWWQVTNPAGMPRHVLLAQAGMVTALASLYFFIPDVSAAFWMLSTLSAQIYLVLYVMMFVAAIRLRRLQPDLPRGYRAPCLHALSVIGMLSSLAAFAIGFVPPRAESMPLSGLAYFGLLAGGLVLAALPPFLFYRWRRPEWEEITPAEAEAYSAPLTRPTTPHPSTS</sequence>
<feature type="transmembrane region" description="Helical" evidence="7">
    <location>
        <begin position="352"/>
        <end position="370"/>
    </location>
</feature>
<evidence type="ECO:0000256" key="5">
    <source>
        <dbReference type="ARBA" id="ARBA00022989"/>
    </source>
</evidence>
<dbReference type="GO" id="GO:0022857">
    <property type="term" value="F:transmembrane transporter activity"/>
    <property type="evidence" value="ECO:0007669"/>
    <property type="project" value="InterPro"/>
</dbReference>
<name>A0A248LI32_9NEIS</name>
<dbReference type="GO" id="GO:0005886">
    <property type="term" value="C:plasma membrane"/>
    <property type="evidence" value="ECO:0007669"/>
    <property type="project" value="UniProtKB-SubCell"/>
</dbReference>
<dbReference type="PANTHER" id="PTHR42770">
    <property type="entry name" value="AMINO ACID TRANSPORTER-RELATED"/>
    <property type="match status" value="1"/>
</dbReference>
<accession>A0A248LI32</accession>